<name>A0A7R8WR37_9CRUS</name>
<feature type="non-terminal residue" evidence="1">
    <location>
        <position position="79"/>
    </location>
</feature>
<dbReference type="OrthoDB" id="10267182at2759"/>
<sequence length="79" mass="8645">MIDLLFSLFSLTQKGVRLIAGLKTRVSMTSLANGVASVSPRQKLLLVFDFDNTFIEGNSDVLVFDLFKGTDSLIPHSVV</sequence>
<protein>
    <submittedName>
        <fullName evidence="1">Uncharacterized protein</fullName>
    </submittedName>
</protein>
<accession>A0A7R8WR37</accession>
<proteinExistence type="predicted"/>
<evidence type="ECO:0000313" key="1">
    <source>
        <dbReference type="EMBL" id="CAD7233531.1"/>
    </source>
</evidence>
<organism evidence="1">
    <name type="scientific">Cyprideis torosa</name>
    <dbReference type="NCBI Taxonomy" id="163714"/>
    <lineage>
        <taxon>Eukaryota</taxon>
        <taxon>Metazoa</taxon>
        <taxon>Ecdysozoa</taxon>
        <taxon>Arthropoda</taxon>
        <taxon>Crustacea</taxon>
        <taxon>Oligostraca</taxon>
        <taxon>Ostracoda</taxon>
        <taxon>Podocopa</taxon>
        <taxon>Podocopida</taxon>
        <taxon>Cytherocopina</taxon>
        <taxon>Cytheroidea</taxon>
        <taxon>Cytherideidae</taxon>
        <taxon>Cyprideis</taxon>
    </lineage>
</organism>
<gene>
    <name evidence="1" type="ORF">CTOB1V02_LOCUS11352</name>
</gene>
<reference evidence="1" key="1">
    <citation type="submission" date="2020-11" db="EMBL/GenBank/DDBJ databases">
        <authorList>
            <person name="Tran Van P."/>
        </authorList>
    </citation>
    <scope>NUCLEOTIDE SEQUENCE</scope>
</reference>
<dbReference type="AlphaFoldDB" id="A0A7R8WR37"/>
<dbReference type="EMBL" id="OB666446">
    <property type="protein sequence ID" value="CAD7233531.1"/>
    <property type="molecule type" value="Genomic_DNA"/>
</dbReference>